<dbReference type="PRINTS" id="PR00935">
    <property type="entry name" value="BAND41"/>
</dbReference>
<dbReference type="PROSITE" id="PS50057">
    <property type="entry name" value="FERM_3"/>
    <property type="match status" value="1"/>
</dbReference>
<dbReference type="PROSITE" id="PS00661">
    <property type="entry name" value="FERM_2"/>
    <property type="match status" value="1"/>
</dbReference>
<dbReference type="AlphaFoldDB" id="A0A5S6R5Q3"/>
<dbReference type="Pfam" id="PF09380">
    <property type="entry name" value="FERM_C"/>
    <property type="match status" value="1"/>
</dbReference>
<dbReference type="SMART" id="SM00295">
    <property type="entry name" value="B41"/>
    <property type="match status" value="1"/>
</dbReference>
<dbReference type="InterPro" id="IPR000798">
    <property type="entry name" value="Ez/rad/moesin-like"/>
</dbReference>
<dbReference type="InterPro" id="IPR000299">
    <property type="entry name" value="FERM_domain"/>
</dbReference>
<dbReference type="GO" id="GO:0008092">
    <property type="term" value="F:cytoskeletal protein binding"/>
    <property type="evidence" value="ECO:0007669"/>
    <property type="project" value="InterPro"/>
</dbReference>
<name>A0A5S6R5Q3_TRIMR</name>
<evidence type="ECO:0000256" key="1">
    <source>
        <dbReference type="ARBA" id="ARBA00004536"/>
    </source>
</evidence>
<protein>
    <recommendedName>
        <fullName evidence="2">Moesin/ezrin/radixin homolog 1</fullName>
    </recommendedName>
</protein>
<evidence type="ECO:0000256" key="4">
    <source>
        <dbReference type="SAM" id="MobiDB-lite"/>
    </source>
</evidence>
<dbReference type="PANTHER" id="PTHR23280">
    <property type="entry name" value="4.1 G PROTEIN"/>
    <property type="match status" value="1"/>
</dbReference>
<dbReference type="SMART" id="SM01196">
    <property type="entry name" value="FERM_C"/>
    <property type="match status" value="1"/>
</dbReference>
<evidence type="ECO:0000313" key="6">
    <source>
        <dbReference type="Proteomes" id="UP000046395"/>
    </source>
</evidence>
<dbReference type="STRING" id="70415.A0A5S6R5Q3"/>
<dbReference type="InterPro" id="IPR029071">
    <property type="entry name" value="Ubiquitin-like_domsf"/>
</dbReference>
<dbReference type="CDD" id="cd14473">
    <property type="entry name" value="FERM_B-lobe"/>
    <property type="match status" value="1"/>
</dbReference>
<accession>A0A5S6R5Q3</accession>
<feature type="region of interest" description="Disordered" evidence="4">
    <location>
        <begin position="340"/>
        <end position="430"/>
    </location>
</feature>
<evidence type="ECO:0000256" key="3">
    <source>
        <dbReference type="ARBA" id="ARBA00043944"/>
    </source>
</evidence>
<dbReference type="InterPro" id="IPR011993">
    <property type="entry name" value="PH-like_dom_sf"/>
</dbReference>
<sequence>MVSNPKVDSGASASLDVRHKKGLIGYEVLHLDGTRLYLEVETSASGGDLFQAVVDRLDLLEKDYFDLSYVDRHGLKKWLDHCEKVKKQVPRSGTSLSFEVKFYPPDPSQLHEDLTRYLLCLQVHKNIVSGKLPCSFYTFCLLGSYFVQAQLGDFDSQTVQSLPDYMTDLQFPSEQPEILATIRNMHKDRKGQTPAEAEQHYLSNAKRLALYGVELHDAAKDASGTEVSVGVCADGILILSEFLRWHRFAWQRIYKIAYFRNHFTVQVRSSSNNNRKVTAKYTMGSSKVAKALWKSCVAHHVFFRLMSAEAPVKHSLFKFGSGRFRYPERTQYQTRLACTLRNRPPPRFNRSFRGIHKEEQNTQVNNLDLSPMSKLSLVDKSAASQTGQERAAPETKQSDTGQVLKPNGPQRVRENESGNSDVISSSTLTSESESHSVVIQPFAVSGSGTSSLRYDDSNLIDDSTLSSLGKPALATTVNVGNGSVNERGSVELPVASFSAKHQSFTVPVNASDSTALSLKSSSTLFLNDVVPSDSQDFDSDLALLTAIYTATGLDPNFRTTKVEISMSSDRTETEL</sequence>
<dbReference type="SUPFAM" id="SSF54236">
    <property type="entry name" value="Ubiquitin-like"/>
    <property type="match status" value="1"/>
</dbReference>
<dbReference type="InterPro" id="IPR018980">
    <property type="entry name" value="FERM_PH-like_C"/>
</dbReference>
<dbReference type="InterPro" id="IPR014847">
    <property type="entry name" value="FA"/>
</dbReference>
<dbReference type="InterPro" id="IPR035963">
    <property type="entry name" value="FERM_2"/>
</dbReference>
<dbReference type="SUPFAM" id="SSF47031">
    <property type="entry name" value="Second domain of FERM"/>
    <property type="match status" value="1"/>
</dbReference>
<evidence type="ECO:0000313" key="8">
    <source>
        <dbReference type="WBParaSite" id="TMUE_3000014936.1"/>
    </source>
</evidence>
<dbReference type="InterPro" id="IPR018979">
    <property type="entry name" value="FERM_N"/>
</dbReference>
<dbReference type="Gene3D" id="3.10.20.90">
    <property type="entry name" value="Phosphatidylinositol 3-kinase Catalytic Subunit, Chain A, domain 1"/>
    <property type="match status" value="1"/>
</dbReference>
<dbReference type="GO" id="GO:0005886">
    <property type="term" value="C:plasma membrane"/>
    <property type="evidence" value="ECO:0007669"/>
    <property type="project" value="TreeGrafter"/>
</dbReference>
<dbReference type="GO" id="GO:0005856">
    <property type="term" value="C:cytoskeleton"/>
    <property type="evidence" value="ECO:0007669"/>
    <property type="project" value="TreeGrafter"/>
</dbReference>
<dbReference type="Pfam" id="PF09379">
    <property type="entry name" value="FERM_N"/>
    <property type="match status" value="1"/>
</dbReference>
<feature type="domain" description="FERM" evidence="5">
    <location>
        <begin position="24"/>
        <end position="307"/>
    </location>
</feature>
<reference evidence="7 8" key="3">
    <citation type="submission" date="2019-12" db="UniProtKB">
        <authorList>
            <consortium name="WormBaseParasite"/>
        </authorList>
    </citation>
    <scope>IDENTIFICATION</scope>
</reference>
<dbReference type="SMART" id="SM01195">
    <property type="entry name" value="FA"/>
    <property type="match status" value="1"/>
</dbReference>
<comment type="subcellular location">
    <subcellularLocation>
        <location evidence="1">Cell junction</location>
        <location evidence="1">Adherens junction</location>
    </subcellularLocation>
    <subcellularLocation>
        <location evidence="3">Cell projection</location>
        <location evidence="3">Rhabdomere</location>
    </subcellularLocation>
</comment>
<organism evidence="6 8">
    <name type="scientific">Trichuris muris</name>
    <name type="common">Mouse whipworm</name>
    <dbReference type="NCBI Taxonomy" id="70415"/>
    <lineage>
        <taxon>Eukaryota</taxon>
        <taxon>Metazoa</taxon>
        <taxon>Ecdysozoa</taxon>
        <taxon>Nematoda</taxon>
        <taxon>Enoplea</taxon>
        <taxon>Dorylaimia</taxon>
        <taxon>Trichinellida</taxon>
        <taxon>Trichuridae</taxon>
        <taxon>Trichuris</taxon>
    </lineage>
</organism>
<evidence type="ECO:0000259" key="5">
    <source>
        <dbReference type="PROSITE" id="PS50057"/>
    </source>
</evidence>
<dbReference type="WBParaSite" id="TMUE_0000000240.1">
    <property type="protein sequence ID" value="TMUE_0000000240.1"/>
    <property type="gene ID" value="WBGene00296181"/>
</dbReference>
<dbReference type="GO" id="GO:0005912">
    <property type="term" value="C:adherens junction"/>
    <property type="evidence" value="ECO:0007669"/>
    <property type="project" value="UniProtKB-SubCell"/>
</dbReference>
<dbReference type="InterPro" id="IPR019749">
    <property type="entry name" value="Band_41_domain"/>
</dbReference>
<dbReference type="InterPro" id="IPR014352">
    <property type="entry name" value="FERM/acyl-CoA-bd_prot_sf"/>
</dbReference>
<dbReference type="Proteomes" id="UP000046395">
    <property type="component" value="Unassembled WGS sequence"/>
</dbReference>
<reference evidence="6" key="2">
    <citation type="submission" date="2014-03" db="EMBL/GenBank/DDBJ databases">
        <title>The whipworm genome and dual-species transcriptomics of an intimate host-pathogen interaction.</title>
        <authorList>
            <person name="Foth B.J."/>
            <person name="Tsai I.J."/>
            <person name="Reid A.J."/>
            <person name="Bancroft A.J."/>
            <person name="Nichol S."/>
            <person name="Tracey A."/>
            <person name="Holroyd N."/>
            <person name="Cotton J.A."/>
            <person name="Stanley E.J."/>
            <person name="Zarowiecki M."/>
            <person name="Liu J.Z."/>
            <person name="Huckvale T."/>
            <person name="Cooper P.J."/>
            <person name="Grencis R.K."/>
            <person name="Berriman M."/>
        </authorList>
    </citation>
    <scope>NUCLEOTIDE SEQUENCE [LARGE SCALE GENOMIC DNA]</scope>
    <source>
        <strain evidence="6">Edinburgh</strain>
    </source>
</reference>
<dbReference type="FunFam" id="2.30.29.30:FF:000002">
    <property type="entry name" value="Band 4.1-like protein 5 isoform 1"/>
    <property type="match status" value="1"/>
</dbReference>
<keyword evidence="6" id="KW-1185">Reference proteome</keyword>
<dbReference type="InterPro" id="IPR019748">
    <property type="entry name" value="FERM_central"/>
</dbReference>
<evidence type="ECO:0000313" key="7">
    <source>
        <dbReference type="WBParaSite" id="TMUE_0000000240.1"/>
    </source>
</evidence>
<dbReference type="InterPro" id="IPR019747">
    <property type="entry name" value="FERM_CS"/>
</dbReference>
<dbReference type="GO" id="GO:0031032">
    <property type="term" value="P:actomyosin structure organization"/>
    <property type="evidence" value="ECO:0007669"/>
    <property type="project" value="TreeGrafter"/>
</dbReference>
<dbReference type="Gene3D" id="1.20.80.10">
    <property type="match status" value="1"/>
</dbReference>
<reference evidence="6" key="1">
    <citation type="submission" date="2013-11" db="EMBL/GenBank/DDBJ databases">
        <authorList>
            <person name="Aslett M."/>
        </authorList>
    </citation>
    <scope>NUCLEOTIDE SEQUENCE [LARGE SCALE GENOMIC DNA]</scope>
    <source>
        <strain evidence="6">Edinburgh</strain>
    </source>
</reference>
<dbReference type="PANTHER" id="PTHR23280:SF21">
    <property type="entry name" value="PROTEIN 4.1 HOMOLOG"/>
    <property type="match status" value="1"/>
</dbReference>
<dbReference type="SUPFAM" id="SSF50729">
    <property type="entry name" value="PH domain-like"/>
    <property type="match status" value="1"/>
</dbReference>
<dbReference type="WBParaSite" id="TMUE_3000014936.1">
    <property type="protein sequence ID" value="TMUE_3000014936.1"/>
    <property type="gene ID" value="WBGene00293568"/>
</dbReference>
<dbReference type="Gene3D" id="2.30.29.30">
    <property type="entry name" value="Pleckstrin-homology domain (PH domain)/Phosphotyrosine-binding domain (PTB)"/>
    <property type="match status" value="1"/>
</dbReference>
<dbReference type="PRINTS" id="PR00661">
    <property type="entry name" value="ERMFAMILY"/>
</dbReference>
<proteinExistence type="predicted"/>
<evidence type="ECO:0000256" key="2">
    <source>
        <dbReference type="ARBA" id="ARBA00022025"/>
    </source>
</evidence>
<dbReference type="Pfam" id="PF00373">
    <property type="entry name" value="FERM_M"/>
    <property type="match status" value="1"/>
</dbReference>